<proteinExistence type="predicted"/>
<dbReference type="Proteomes" id="UP000709295">
    <property type="component" value="Unassembled WGS sequence"/>
</dbReference>
<sequence>MPPQHLAQKILVVFLDGEGVTSSPVFDDVAERGCCGFLVLTDTKTSDLSALLGVQGNDGAITYPKMPISFYSASDSALQLAESAGVASVHCVQDSDDAKTQIVSLLADPEIAKALAFVHVEVDENGSLPEDHWVNALVSELAAQHQEDGSSKVFVSIVKTASQRVAELSEPHPLRPQQSYEKFDHNYPEHESDEGPRRLVFASLYQDQTRRDVVQAFDEAEMDKLGGYGAMDARVFMKEMAFRLGSIPPLVAFVKAVTDAQNQWAVYALGALSLNNEANRVAIAQEGAIPPLVSLLQSGTSAQKQGSAYTLGNLAYNDDNRVKITLEGAIAPLYSNANRALIVEEEGISLLVTLGLMTRKRKLCGYSET</sequence>
<evidence type="ECO:0000313" key="3">
    <source>
        <dbReference type="Proteomes" id="UP000709295"/>
    </source>
</evidence>
<dbReference type="InterPro" id="IPR000225">
    <property type="entry name" value="Armadillo"/>
</dbReference>
<reference evidence="2" key="1">
    <citation type="submission" date="2021-01" db="EMBL/GenBank/DDBJ databases">
        <title>Phytophthora aleatoria, a newly-described species from Pinus radiata is distinct from Phytophthora cactorum isolates based on comparative genomics.</title>
        <authorList>
            <person name="Mcdougal R."/>
            <person name="Panda P."/>
            <person name="Williams N."/>
            <person name="Studholme D.J."/>
        </authorList>
    </citation>
    <scope>NUCLEOTIDE SEQUENCE</scope>
    <source>
        <strain evidence="2">NZFS 4037</strain>
    </source>
</reference>
<accession>A0A8J5IQE0</accession>
<organism evidence="2 3">
    <name type="scientific">Phytophthora aleatoria</name>
    <dbReference type="NCBI Taxonomy" id="2496075"/>
    <lineage>
        <taxon>Eukaryota</taxon>
        <taxon>Sar</taxon>
        <taxon>Stramenopiles</taxon>
        <taxon>Oomycota</taxon>
        <taxon>Peronosporomycetes</taxon>
        <taxon>Peronosporales</taxon>
        <taxon>Peronosporaceae</taxon>
        <taxon>Phytophthora</taxon>
    </lineage>
</organism>
<evidence type="ECO:0000256" key="1">
    <source>
        <dbReference type="PROSITE-ProRule" id="PRU00259"/>
    </source>
</evidence>
<evidence type="ECO:0000313" key="2">
    <source>
        <dbReference type="EMBL" id="KAG6958755.1"/>
    </source>
</evidence>
<protein>
    <submittedName>
        <fullName evidence="2">Uncharacterized protein</fullName>
    </submittedName>
</protein>
<dbReference type="PANTHER" id="PTHR35506:SF1">
    <property type="entry name" value="OS02G0135600 PROTEIN"/>
    <property type="match status" value="1"/>
</dbReference>
<gene>
    <name evidence="2" type="ORF">JG688_00010368</name>
</gene>
<name>A0A8J5IQE0_9STRA</name>
<dbReference type="Pfam" id="PF00514">
    <property type="entry name" value="Arm"/>
    <property type="match status" value="1"/>
</dbReference>
<comment type="caution">
    <text evidence="2">The sequence shown here is derived from an EMBL/GenBank/DDBJ whole genome shotgun (WGS) entry which is preliminary data.</text>
</comment>
<feature type="repeat" description="ARM" evidence="1">
    <location>
        <begin position="287"/>
        <end position="329"/>
    </location>
</feature>
<dbReference type="PROSITE" id="PS50176">
    <property type="entry name" value="ARM_REPEAT"/>
    <property type="match status" value="1"/>
</dbReference>
<dbReference type="SMART" id="SM00185">
    <property type="entry name" value="ARM"/>
    <property type="match status" value="2"/>
</dbReference>
<dbReference type="EMBL" id="JAENGY010000652">
    <property type="protein sequence ID" value="KAG6958755.1"/>
    <property type="molecule type" value="Genomic_DNA"/>
</dbReference>
<dbReference type="AlphaFoldDB" id="A0A8J5IQE0"/>
<keyword evidence="3" id="KW-1185">Reference proteome</keyword>
<dbReference type="PANTHER" id="PTHR35506">
    <property type="entry name" value="OS02G0135600 PROTEIN"/>
    <property type="match status" value="1"/>
</dbReference>